<protein>
    <submittedName>
        <fullName evidence="2">Adenylate synthase</fullName>
    </submittedName>
</protein>
<accession>A0ABP7IAY0</accession>
<evidence type="ECO:0000313" key="3">
    <source>
        <dbReference type="Proteomes" id="UP001501821"/>
    </source>
</evidence>
<gene>
    <name evidence="2" type="ORF">GCM10022242_15160</name>
</gene>
<evidence type="ECO:0000256" key="1">
    <source>
        <dbReference type="SAM" id="MobiDB-lite"/>
    </source>
</evidence>
<reference evidence="3" key="1">
    <citation type="journal article" date="2019" name="Int. J. Syst. Evol. Microbiol.">
        <title>The Global Catalogue of Microorganisms (GCM) 10K type strain sequencing project: providing services to taxonomists for standard genome sequencing and annotation.</title>
        <authorList>
            <consortium name="The Broad Institute Genomics Platform"/>
            <consortium name="The Broad Institute Genome Sequencing Center for Infectious Disease"/>
            <person name="Wu L."/>
            <person name="Ma J."/>
        </authorList>
    </citation>
    <scope>NUCLEOTIDE SEQUENCE [LARGE SCALE GENOMIC DNA]</scope>
    <source>
        <strain evidence="3">JCM 16953</strain>
    </source>
</reference>
<organism evidence="2 3">
    <name type="scientific">Nocardioides panacisoli</name>
    <dbReference type="NCBI Taxonomy" id="627624"/>
    <lineage>
        <taxon>Bacteria</taxon>
        <taxon>Bacillati</taxon>
        <taxon>Actinomycetota</taxon>
        <taxon>Actinomycetes</taxon>
        <taxon>Propionibacteriales</taxon>
        <taxon>Nocardioidaceae</taxon>
        <taxon>Nocardioides</taxon>
    </lineage>
</organism>
<evidence type="ECO:0000313" key="2">
    <source>
        <dbReference type="EMBL" id="GAA3813904.1"/>
    </source>
</evidence>
<keyword evidence="3" id="KW-1185">Reference proteome</keyword>
<dbReference type="Gene3D" id="3.40.50.12780">
    <property type="entry name" value="N-terminal domain of ligase-like"/>
    <property type="match status" value="1"/>
</dbReference>
<dbReference type="PANTHER" id="PTHR36932">
    <property type="entry name" value="CAPSULAR POLYSACCHARIDE BIOSYNTHESIS PROTEIN"/>
    <property type="match status" value="1"/>
</dbReference>
<comment type="caution">
    <text evidence="2">The sequence shown here is derived from an EMBL/GenBank/DDBJ whole genome shotgun (WGS) entry which is preliminary data.</text>
</comment>
<dbReference type="EMBL" id="BAABAH010000004">
    <property type="protein sequence ID" value="GAA3813904.1"/>
    <property type="molecule type" value="Genomic_DNA"/>
</dbReference>
<proteinExistence type="predicted"/>
<dbReference type="InterPro" id="IPR053158">
    <property type="entry name" value="CapK_Type1_Caps_Biosynth"/>
</dbReference>
<dbReference type="InterPro" id="IPR042099">
    <property type="entry name" value="ANL_N_sf"/>
</dbReference>
<dbReference type="RefSeq" id="WP_344773951.1">
    <property type="nucleotide sequence ID" value="NZ_BAABAH010000004.1"/>
</dbReference>
<dbReference type="Proteomes" id="UP001501821">
    <property type="component" value="Unassembled WGS sequence"/>
</dbReference>
<dbReference type="NCBIfam" id="TIGR02304">
    <property type="entry name" value="aden_form_hyp"/>
    <property type="match status" value="1"/>
</dbReference>
<dbReference type="InterPro" id="IPR012685">
    <property type="entry name" value="CHP02304_F390_synth-rel"/>
</dbReference>
<feature type="region of interest" description="Disordered" evidence="1">
    <location>
        <begin position="399"/>
        <end position="419"/>
    </location>
</feature>
<name>A0ABP7IAY0_9ACTN</name>
<sequence>MAVGQLDVARVFARDRWLPHDPRRAGRALRRFLAEDLVLSDFYRPYAGLPLAEIPVVDKRTVLAEFAAFNRHRITLDQALAVAEGAERSRDFGARVGGVTVGLSTGTSGTRGVFLVSDAERRLWAGTLMAQLLAPEALRLMARRPLRVALFLRANSNLYETLDSRRVAFAWHDLTVPLEQQLPALRGTDVVVAPASVLRAIAEAAVPGLEPTQVVSVAETLEPDDEAVIAAAFGRRVDQIYQATEGLLAVSCPAGRLHLNERYVHVEPEWLDHRRFHPVVTDFARTTQFVVRHRLDDVLLAAPGPCPCGRPGRTVAAVLGRADDVLELAGEAGPVRVYPDALRHAVALAGQVEDHRIRQTGREWQVAVRAREPEAALDRIADEVARLARRLGAEPPRVVAAPWPDEAPDQKRRRIRRTS</sequence>
<dbReference type="PANTHER" id="PTHR36932:SF1">
    <property type="entry name" value="CAPSULAR POLYSACCHARIDE BIOSYNTHESIS PROTEIN"/>
    <property type="match status" value="1"/>
</dbReference>